<sequence>MGLRRNRNASDLPLANTTLRTITKMLDKHRPPCSVLGRTDTKFFQKVPATRSGLDLCASIQLGCLRGLQSWKKIWSHALRCKRHPTKFISGLFKESSFQEKANSIVPSVNAVEHEDFEAVIKYNGRVRGLLRPFLEEELRLLDAVKAIPTRRESIARIPRGKGMSLEDTGFAAEPNISPFPITWTTKPGLKLAFLGVRGCRHSSIVDLRNV</sequence>
<dbReference type="InParanoid" id="E9HIG8"/>
<protein>
    <submittedName>
        <fullName evidence="1">Uncharacterized protein</fullName>
    </submittedName>
</protein>
<dbReference type="Proteomes" id="UP000000305">
    <property type="component" value="Unassembled WGS sequence"/>
</dbReference>
<gene>
    <name evidence="1" type="ORF">DAPPUDRAFT_114535</name>
</gene>
<evidence type="ECO:0000313" key="2">
    <source>
        <dbReference type="Proteomes" id="UP000000305"/>
    </source>
</evidence>
<reference evidence="1 2" key="1">
    <citation type="journal article" date="2011" name="Science">
        <title>The ecoresponsive genome of Daphnia pulex.</title>
        <authorList>
            <person name="Colbourne J.K."/>
            <person name="Pfrender M.E."/>
            <person name="Gilbert D."/>
            <person name="Thomas W.K."/>
            <person name="Tucker A."/>
            <person name="Oakley T.H."/>
            <person name="Tokishita S."/>
            <person name="Aerts A."/>
            <person name="Arnold G.J."/>
            <person name="Basu M.K."/>
            <person name="Bauer D.J."/>
            <person name="Caceres C.E."/>
            <person name="Carmel L."/>
            <person name="Casola C."/>
            <person name="Choi J.H."/>
            <person name="Detter J.C."/>
            <person name="Dong Q."/>
            <person name="Dusheyko S."/>
            <person name="Eads B.D."/>
            <person name="Frohlich T."/>
            <person name="Geiler-Samerotte K.A."/>
            <person name="Gerlach D."/>
            <person name="Hatcher P."/>
            <person name="Jogdeo S."/>
            <person name="Krijgsveld J."/>
            <person name="Kriventseva E.V."/>
            <person name="Kultz D."/>
            <person name="Laforsch C."/>
            <person name="Lindquist E."/>
            <person name="Lopez J."/>
            <person name="Manak J.R."/>
            <person name="Muller J."/>
            <person name="Pangilinan J."/>
            <person name="Patwardhan R.P."/>
            <person name="Pitluck S."/>
            <person name="Pritham E.J."/>
            <person name="Rechtsteiner A."/>
            <person name="Rho M."/>
            <person name="Rogozin I.B."/>
            <person name="Sakarya O."/>
            <person name="Salamov A."/>
            <person name="Schaack S."/>
            <person name="Shapiro H."/>
            <person name="Shiga Y."/>
            <person name="Skalitzky C."/>
            <person name="Smith Z."/>
            <person name="Souvorov A."/>
            <person name="Sung W."/>
            <person name="Tang Z."/>
            <person name="Tsuchiya D."/>
            <person name="Tu H."/>
            <person name="Vos H."/>
            <person name="Wang M."/>
            <person name="Wolf Y.I."/>
            <person name="Yamagata H."/>
            <person name="Yamada T."/>
            <person name="Ye Y."/>
            <person name="Shaw J.R."/>
            <person name="Andrews J."/>
            <person name="Crease T.J."/>
            <person name="Tang H."/>
            <person name="Lucas S.M."/>
            <person name="Robertson H.M."/>
            <person name="Bork P."/>
            <person name="Koonin E.V."/>
            <person name="Zdobnov E.M."/>
            <person name="Grigoriev I.V."/>
            <person name="Lynch M."/>
            <person name="Boore J.L."/>
        </authorList>
    </citation>
    <scope>NUCLEOTIDE SEQUENCE [LARGE SCALE GENOMIC DNA]</scope>
</reference>
<keyword evidence="2" id="KW-1185">Reference proteome</keyword>
<dbReference type="KEGG" id="dpx:DAPPUDRAFT_114535"/>
<dbReference type="AlphaFoldDB" id="E9HIG8"/>
<accession>E9HIG8</accession>
<name>E9HIG8_DAPPU</name>
<evidence type="ECO:0000313" key="1">
    <source>
        <dbReference type="EMBL" id="EFX68426.1"/>
    </source>
</evidence>
<dbReference type="HOGENOM" id="CLU_1305971_0_0_1"/>
<dbReference type="EMBL" id="GL732655">
    <property type="protein sequence ID" value="EFX68426.1"/>
    <property type="molecule type" value="Genomic_DNA"/>
</dbReference>
<proteinExistence type="predicted"/>
<organism evidence="1 2">
    <name type="scientific">Daphnia pulex</name>
    <name type="common">Water flea</name>
    <dbReference type="NCBI Taxonomy" id="6669"/>
    <lineage>
        <taxon>Eukaryota</taxon>
        <taxon>Metazoa</taxon>
        <taxon>Ecdysozoa</taxon>
        <taxon>Arthropoda</taxon>
        <taxon>Crustacea</taxon>
        <taxon>Branchiopoda</taxon>
        <taxon>Diplostraca</taxon>
        <taxon>Cladocera</taxon>
        <taxon>Anomopoda</taxon>
        <taxon>Daphniidae</taxon>
        <taxon>Daphnia</taxon>
    </lineage>
</organism>